<protein>
    <submittedName>
        <fullName evidence="2">Branched-chain amino acid ABC transporter substrate-binding protein</fullName>
    </submittedName>
</protein>
<comment type="caution">
    <text evidence="2">The sequence shown here is derived from an EMBL/GenBank/DDBJ whole genome shotgun (WGS) entry which is preliminary data.</text>
</comment>
<gene>
    <name evidence="2" type="ORF">ENK37_04965</name>
</gene>
<keyword evidence="1" id="KW-0732">Signal</keyword>
<name>A0A7C4V619_9DEIN</name>
<dbReference type="EMBL" id="DRPZ01000136">
    <property type="protein sequence ID" value="HGY09391.1"/>
    <property type="molecule type" value="Genomic_DNA"/>
</dbReference>
<accession>A0A7C4V619</accession>
<organism evidence="2">
    <name type="scientific">Oceanithermus profundus</name>
    <dbReference type="NCBI Taxonomy" id="187137"/>
    <lineage>
        <taxon>Bacteria</taxon>
        <taxon>Thermotogati</taxon>
        <taxon>Deinococcota</taxon>
        <taxon>Deinococci</taxon>
        <taxon>Thermales</taxon>
        <taxon>Thermaceae</taxon>
        <taxon>Oceanithermus</taxon>
    </lineage>
</organism>
<reference evidence="2" key="1">
    <citation type="journal article" date="2020" name="mSystems">
        <title>Genome- and Community-Level Interaction Insights into Carbon Utilization and Element Cycling Functions of Hydrothermarchaeota in Hydrothermal Sediment.</title>
        <authorList>
            <person name="Zhou Z."/>
            <person name="Liu Y."/>
            <person name="Xu W."/>
            <person name="Pan J."/>
            <person name="Luo Z.H."/>
            <person name="Li M."/>
        </authorList>
    </citation>
    <scope>NUCLEOTIDE SEQUENCE [LARGE SCALE GENOMIC DNA]</scope>
    <source>
        <strain evidence="2">HyVt-570</strain>
    </source>
</reference>
<proteinExistence type="predicted"/>
<dbReference type="PROSITE" id="PS51257">
    <property type="entry name" value="PROKAR_LIPOPROTEIN"/>
    <property type="match status" value="1"/>
</dbReference>
<evidence type="ECO:0000256" key="1">
    <source>
        <dbReference type="SAM" id="SignalP"/>
    </source>
</evidence>
<dbReference type="AlphaFoldDB" id="A0A7C4V619"/>
<feature type="chain" id="PRO_5028324067" evidence="1">
    <location>
        <begin position="19"/>
        <end position="57"/>
    </location>
</feature>
<evidence type="ECO:0000313" key="2">
    <source>
        <dbReference type="EMBL" id="HGY09391.1"/>
    </source>
</evidence>
<dbReference type="Proteomes" id="UP000885759">
    <property type="component" value="Unassembled WGS sequence"/>
</dbReference>
<feature type="signal peptide" evidence="1">
    <location>
        <begin position="1"/>
        <end position="18"/>
    </location>
</feature>
<sequence length="57" mass="5372">MKRILAASFALVLLLALAACGSSSGGGGGGGGNACPSPAEFDHSGCAFDDAGTLFGP</sequence>